<name>A0A7W9MIE2_9ACTN</name>
<feature type="chain" id="PRO_5031490528" description="SH3 domain-containing protein" evidence="1">
    <location>
        <begin position="28"/>
        <end position="127"/>
    </location>
</feature>
<keyword evidence="1" id="KW-0732">Signal</keyword>
<keyword evidence="3" id="KW-1185">Reference proteome</keyword>
<reference evidence="2 3" key="1">
    <citation type="submission" date="2020-08" db="EMBL/GenBank/DDBJ databases">
        <title>Sequencing the genomes of 1000 actinobacteria strains.</title>
        <authorList>
            <person name="Klenk H.-P."/>
        </authorList>
    </citation>
    <scope>NUCLEOTIDE SEQUENCE [LARGE SCALE GENOMIC DNA]</scope>
    <source>
        <strain evidence="2 3">DSM 46887</strain>
    </source>
</reference>
<dbReference type="Gene3D" id="2.30.30.40">
    <property type="entry name" value="SH3 Domains"/>
    <property type="match status" value="1"/>
</dbReference>
<accession>A0A7W9MIE2</accession>
<dbReference type="EMBL" id="JACHMP010000001">
    <property type="protein sequence ID" value="MBB5821443.1"/>
    <property type="molecule type" value="Genomic_DNA"/>
</dbReference>
<sequence>MKRLQGVVLAVVTAVTGLTAAAAPAHAAPTDRGAPAVRAATVDAMVVADGVRLRSSAGGSGVVGLLYYGDYGQVLNPASTGGWCRFRLGGRSASGLPAGTTGWVACSYLAREDGLRPEGPPVDTLQS</sequence>
<gene>
    <name evidence="2" type="ORF">F4562_004505</name>
</gene>
<dbReference type="AlphaFoldDB" id="A0A7W9MIE2"/>
<protein>
    <recommendedName>
        <fullName evidence="4">SH3 domain-containing protein</fullName>
    </recommendedName>
</protein>
<dbReference type="RefSeq" id="WP_184545762.1">
    <property type="nucleotide sequence ID" value="NZ_JACHMP010000001.1"/>
</dbReference>
<evidence type="ECO:0008006" key="4">
    <source>
        <dbReference type="Google" id="ProtNLM"/>
    </source>
</evidence>
<dbReference type="Proteomes" id="UP000540685">
    <property type="component" value="Unassembled WGS sequence"/>
</dbReference>
<evidence type="ECO:0000313" key="3">
    <source>
        <dbReference type="Proteomes" id="UP000540685"/>
    </source>
</evidence>
<evidence type="ECO:0000313" key="2">
    <source>
        <dbReference type="EMBL" id="MBB5821443.1"/>
    </source>
</evidence>
<feature type="signal peptide" evidence="1">
    <location>
        <begin position="1"/>
        <end position="27"/>
    </location>
</feature>
<organism evidence="2 3">
    <name type="scientific">Streptosporangium becharense</name>
    <dbReference type="NCBI Taxonomy" id="1816182"/>
    <lineage>
        <taxon>Bacteria</taxon>
        <taxon>Bacillati</taxon>
        <taxon>Actinomycetota</taxon>
        <taxon>Actinomycetes</taxon>
        <taxon>Streptosporangiales</taxon>
        <taxon>Streptosporangiaceae</taxon>
        <taxon>Streptosporangium</taxon>
    </lineage>
</organism>
<proteinExistence type="predicted"/>
<evidence type="ECO:0000256" key="1">
    <source>
        <dbReference type="SAM" id="SignalP"/>
    </source>
</evidence>
<comment type="caution">
    <text evidence="2">The sequence shown here is derived from an EMBL/GenBank/DDBJ whole genome shotgun (WGS) entry which is preliminary data.</text>
</comment>